<evidence type="ECO:0000313" key="17">
    <source>
        <dbReference type="EnsemblMetazoa" id="XP_011671461"/>
    </source>
</evidence>
<keyword evidence="3" id="KW-0678">Repressor</keyword>
<evidence type="ECO:0000256" key="12">
    <source>
        <dbReference type="ARBA" id="ARBA00061457"/>
    </source>
</evidence>
<dbReference type="Pfam" id="PF13894">
    <property type="entry name" value="zf-C2H2_4"/>
    <property type="match status" value="1"/>
</dbReference>
<dbReference type="Proteomes" id="UP000007110">
    <property type="component" value="Unassembled WGS sequence"/>
</dbReference>
<evidence type="ECO:0000256" key="3">
    <source>
        <dbReference type="ARBA" id="ARBA00022491"/>
    </source>
</evidence>
<keyword evidence="4" id="KW-0479">Metal-binding</keyword>
<dbReference type="Pfam" id="PF23611">
    <property type="entry name" value="zf-C2H2_16"/>
    <property type="match status" value="1"/>
</dbReference>
<feature type="domain" description="C2H2-type" evidence="16">
    <location>
        <begin position="614"/>
        <end position="642"/>
    </location>
</feature>
<comment type="similarity">
    <text evidence="2">Belongs to the krueppel C2H2-type zinc-finger protein family.</text>
</comment>
<dbReference type="RefSeq" id="XP_011671463.2">
    <property type="nucleotide sequence ID" value="XM_011673161.2"/>
</dbReference>
<dbReference type="PANTHER" id="PTHR24399">
    <property type="entry name" value="ZINC FINGER AND BTB DOMAIN-CONTAINING"/>
    <property type="match status" value="1"/>
</dbReference>
<accession>A0A7M7HMC2</accession>
<feature type="domain" description="C2H2-type" evidence="16">
    <location>
        <begin position="585"/>
        <end position="612"/>
    </location>
</feature>
<dbReference type="InterPro" id="IPR056438">
    <property type="entry name" value="Znf-C2H2_CTCF"/>
</dbReference>
<feature type="region of interest" description="Disordered" evidence="15">
    <location>
        <begin position="50"/>
        <end position="76"/>
    </location>
</feature>
<dbReference type="SMART" id="SM00355">
    <property type="entry name" value="ZnF_C2H2"/>
    <property type="match status" value="9"/>
</dbReference>
<dbReference type="FunFam" id="3.30.160.60:FF:001774">
    <property type="entry name" value="Myoneurin"/>
    <property type="match status" value="1"/>
</dbReference>
<dbReference type="GeneID" id="593001"/>
<evidence type="ECO:0000256" key="15">
    <source>
        <dbReference type="SAM" id="MobiDB-lite"/>
    </source>
</evidence>
<evidence type="ECO:0000256" key="2">
    <source>
        <dbReference type="ARBA" id="ARBA00006991"/>
    </source>
</evidence>
<feature type="domain" description="C2H2-type" evidence="16">
    <location>
        <begin position="529"/>
        <end position="556"/>
    </location>
</feature>
<dbReference type="OrthoDB" id="6077919at2759"/>
<dbReference type="GO" id="GO:0006357">
    <property type="term" value="P:regulation of transcription by RNA polymerase II"/>
    <property type="evidence" value="ECO:0000318"/>
    <property type="project" value="GO_Central"/>
</dbReference>
<dbReference type="GO" id="GO:0000977">
    <property type="term" value="F:RNA polymerase II transcription regulatory region sequence-specific DNA binding"/>
    <property type="evidence" value="ECO:0000318"/>
    <property type="project" value="GO_Central"/>
</dbReference>
<dbReference type="FunFam" id="3.30.160.60:FF:000508">
    <property type="entry name" value="Myeloid zinc finger 1"/>
    <property type="match status" value="1"/>
</dbReference>
<dbReference type="GO" id="GO:0000981">
    <property type="term" value="F:DNA-binding transcription factor activity, RNA polymerase II-specific"/>
    <property type="evidence" value="ECO:0000318"/>
    <property type="project" value="GO_Central"/>
</dbReference>
<dbReference type="InterPro" id="IPR036236">
    <property type="entry name" value="Znf_C2H2_sf"/>
</dbReference>
<comment type="subcellular location">
    <subcellularLocation>
        <location evidence="1">Nucleus</location>
    </subcellularLocation>
</comment>
<evidence type="ECO:0000256" key="9">
    <source>
        <dbReference type="ARBA" id="ARBA00023125"/>
    </source>
</evidence>
<dbReference type="GO" id="GO:0042802">
    <property type="term" value="F:identical protein binding"/>
    <property type="evidence" value="ECO:0007669"/>
    <property type="project" value="UniProtKB-ARBA"/>
</dbReference>
<dbReference type="RefSeq" id="XP_011671461.2">
    <property type="nucleotide sequence ID" value="XM_011673159.2"/>
</dbReference>
<evidence type="ECO:0000256" key="7">
    <source>
        <dbReference type="ARBA" id="ARBA00022833"/>
    </source>
</evidence>
<evidence type="ECO:0000256" key="13">
    <source>
        <dbReference type="ARBA" id="ARBA00079129"/>
    </source>
</evidence>
<feature type="domain" description="C2H2-type" evidence="16">
    <location>
        <begin position="643"/>
        <end position="670"/>
    </location>
</feature>
<feature type="compositionally biased region" description="Polar residues" evidence="15">
    <location>
        <begin position="854"/>
        <end position="864"/>
    </location>
</feature>
<reference evidence="18" key="1">
    <citation type="submission" date="2015-02" db="EMBL/GenBank/DDBJ databases">
        <title>Genome sequencing for Strongylocentrotus purpuratus.</title>
        <authorList>
            <person name="Murali S."/>
            <person name="Liu Y."/>
            <person name="Vee V."/>
            <person name="English A."/>
            <person name="Wang M."/>
            <person name="Skinner E."/>
            <person name="Han Y."/>
            <person name="Muzny D.M."/>
            <person name="Worley K.C."/>
            <person name="Gibbs R.A."/>
        </authorList>
    </citation>
    <scope>NUCLEOTIDE SEQUENCE</scope>
</reference>
<dbReference type="FunFam" id="3.30.160.60:FF:000710">
    <property type="entry name" value="Zinc finger protein 768"/>
    <property type="match status" value="1"/>
</dbReference>
<dbReference type="OMA" id="GAREYEC"/>
<dbReference type="InParanoid" id="A0A7M7HMC2"/>
<feature type="compositionally biased region" description="Polar residues" evidence="15">
    <location>
        <begin position="873"/>
        <end position="900"/>
    </location>
</feature>
<evidence type="ECO:0000256" key="10">
    <source>
        <dbReference type="ARBA" id="ARBA00023163"/>
    </source>
</evidence>
<evidence type="ECO:0000256" key="4">
    <source>
        <dbReference type="ARBA" id="ARBA00022723"/>
    </source>
</evidence>
<keyword evidence="7" id="KW-0862">Zinc</keyword>
<dbReference type="FunFam" id="3.30.160.60:FF:000049">
    <property type="entry name" value="transcriptional repressor CTCF isoform X1"/>
    <property type="match status" value="2"/>
</dbReference>
<keyword evidence="5" id="KW-0677">Repeat</keyword>
<dbReference type="GO" id="GO:0005634">
    <property type="term" value="C:nucleus"/>
    <property type="evidence" value="ECO:0000318"/>
    <property type="project" value="GO_Central"/>
</dbReference>
<dbReference type="EnsemblMetazoa" id="XM_011673159">
    <property type="protein sequence ID" value="XP_011671461"/>
    <property type="gene ID" value="LOC593001"/>
</dbReference>
<organism evidence="17 18">
    <name type="scientific">Strongylocentrotus purpuratus</name>
    <name type="common">Purple sea urchin</name>
    <dbReference type="NCBI Taxonomy" id="7668"/>
    <lineage>
        <taxon>Eukaryota</taxon>
        <taxon>Metazoa</taxon>
        <taxon>Echinodermata</taxon>
        <taxon>Eleutherozoa</taxon>
        <taxon>Echinozoa</taxon>
        <taxon>Echinoidea</taxon>
        <taxon>Euechinoidea</taxon>
        <taxon>Echinacea</taxon>
        <taxon>Camarodonta</taxon>
        <taxon>Echinidea</taxon>
        <taxon>Strongylocentrotidae</taxon>
        <taxon>Strongylocentrotus</taxon>
    </lineage>
</organism>
<evidence type="ECO:0000259" key="16">
    <source>
        <dbReference type="PROSITE" id="PS50157"/>
    </source>
</evidence>
<comment type="similarity">
    <text evidence="12">Belongs to the CTCF zinc-finger protein family.</text>
</comment>
<dbReference type="PROSITE" id="PS00028">
    <property type="entry name" value="ZINC_FINGER_C2H2_1"/>
    <property type="match status" value="6"/>
</dbReference>
<keyword evidence="8" id="KW-0805">Transcription regulation</keyword>
<dbReference type="GO" id="GO:0008270">
    <property type="term" value="F:zinc ion binding"/>
    <property type="evidence" value="ECO:0007669"/>
    <property type="project" value="UniProtKB-KW"/>
</dbReference>
<feature type="domain" description="C2H2-type" evidence="16">
    <location>
        <begin position="557"/>
        <end position="584"/>
    </location>
</feature>
<feature type="region of interest" description="Disordered" evidence="15">
    <location>
        <begin position="726"/>
        <end position="765"/>
    </location>
</feature>
<dbReference type="EnsemblMetazoa" id="XM_011673161">
    <property type="protein sequence ID" value="XP_011671463"/>
    <property type="gene ID" value="LOC593001"/>
</dbReference>
<feature type="domain" description="C2H2-type" evidence="16">
    <location>
        <begin position="699"/>
        <end position="727"/>
    </location>
</feature>
<dbReference type="EnsemblMetazoa" id="XM_011673160">
    <property type="protein sequence ID" value="XP_011671462"/>
    <property type="gene ID" value="LOC593001"/>
</dbReference>
<evidence type="ECO:0000256" key="1">
    <source>
        <dbReference type="ARBA" id="ARBA00004123"/>
    </source>
</evidence>
<evidence type="ECO:0000256" key="6">
    <source>
        <dbReference type="ARBA" id="ARBA00022771"/>
    </source>
</evidence>
<feature type="compositionally biased region" description="Polar residues" evidence="15">
    <location>
        <begin position="1"/>
        <end position="13"/>
    </location>
</feature>
<dbReference type="EnsemblMetazoa" id="XM_792499">
    <property type="protein sequence ID" value="XP_797592"/>
    <property type="gene ID" value="LOC593001"/>
</dbReference>
<dbReference type="InterPro" id="IPR013087">
    <property type="entry name" value="Znf_C2H2_type"/>
</dbReference>
<name>A0A7M7HMC2_STRPU</name>
<keyword evidence="9" id="KW-0238">DNA-binding</keyword>
<feature type="region of interest" description="Disordered" evidence="15">
    <location>
        <begin position="844"/>
        <end position="900"/>
    </location>
</feature>
<dbReference type="KEGG" id="spu:593001"/>
<feature type="domain" description="C2H2-type" evidence="16">
    <location>
        <begin position="671"/>
        <end position="698"/>
    </location>
</feature>
<evidence type="ECO:0000256" key="8">
    <source>
        <dbReference type="ARBA" id="ARBA00023015"/>
    </source>
</evidence>
<dbReference type="PANTHER" id="PTHR24399:SF70">
    <property type="entry name" value="C2H2-TYPE DOMAIN-CONTAINING PROTEIN"/>
    <property type="match status" value="1"/>
</dbReference>
<protein>
    <recommendedName>
        <fullName evidence="13">CCCTC-binding factor</fullName>
    </recommendedName>
</protein>
<keyword evidence="10" id="KW-0804">Transcription</keyword>
<evidence type="ECO:0000256" key="11">
    <source>
        <dbReference type="ARBA" id="ARBA00023242"/>
    </source>
</evidence>
<keyword evidence="6 14" id="KW-0863">Zinc-finger</keyword>
<feature type="domain" description="C2H2-type" evidence="16">
    <location>
        <begin position="472"/>
        <end position="499"/>
    </location>
</feature>
<dbReference type="RefSeq" id="XP_797592.2">
    <property type="nucleotide sequence ID" value="XM_792499.5"/>
</dbReference>
<dbReference type="SUPFAM" id="SSF57667">
    <property type="entry name" value="beta-beta-alpha zinc fingers"/>
    <property type="match status" value="4"/>
</dbReference>
<feature type="region of interest" description="Disordered" evidence="15">
    <location>
        <begin position="1"/>
        <end position="32"/>
    </location>
</feature>
<dbReference type="Gene3D" id="3.30.160.60">
    <property type="entry name" value="Classic Zinc Finger"/>
    <property type="match status" value="8"/>
</dbReference>
<reference evidence="17" key="2">
    <citation type="submission" date="2021-01" db="UniProtKB">
        <authorList>
            <consortium name="EnsemblMetazoa"/>
        </authorList>
    </citation>
    <scope>IDENTIFICATION</scope>
</reference>
<evidence type="ECO:0000313" key="18">
    <source>
        <dbReference type="Proteomes" id="UP000007110"/>
    </source>
</evidence>
<feature type="compositionally biased region" description="Low complexity" evidence="15">
    <location>
        <begin position="51"/>
        <end position="67"/>
    </location>
</feature>
<dbReference type="FunFam" id="3.30.160.60:FF:000373">
    <property type="entry name" value="Putative transcriptional repressor ctcf"/>
    <property type="match status" value="1"/>
</dbReference>
<proteinExistence type="inferred from homology"/>
<keyword evidence="18" id="KW-1185">Reference proteome</keyword>
<dbReference type="FunFam" id="3.30.160.60:FF:000222">
    <property type="entry name" value="Putative transcriptional repressor ctcf"/>
    <property type="match status" value="1"/>
</dbReference>
<dbReference type="AlphaFoldDB" id="A0A7M7HMC2"/>
<evidence type="ECO:0000256" key="5">
    <source>
        <dbReference type="ARBA" id="ARBA00022737"/>
    </source>
</evidence>
<dbReference type="Pfam" id="PF00096">
    <property type="entry name" value="zf-C2H2"/>
    <property type="match status" value="4"/>
</dbReference>
<dbReference type="RefSeq" id="XP_011671462.2">
    <property type="nucleotide sequence ID" value="XM_011673160.2"/>
</dbReference>
<dbReference type="PROSITE" id="PS50157">
    <property type="entry name" value="ZINC_FINGER_C2H2_2"/>
    <property type="match status" value="9"/>
</dbReference>
<sequence length="939" mass="102760">MDENTDQPGSQTEEPVAPADQGEAEGTDAASMNVLETYLQNFNEELSSGPATAAGAVQQAAASTVAATEEDDTESPLAVHVEEVADAEEDVQLEEGAEGDNVAVVKQEIGEEEEMEEEVGEASQPAPDQATIDITHTLQLLANASANISNPNALQENQEGEMGTENTFMQQLDTSNLVDENGAKVDPSRIAGIQTVNGEQVVMVHNMEDGTSGIGQQQVLMVAMQDNGQLSSMDQGVAQIAFSGAPVNMVGDNIVYQTTQNTQYVPVSHNGTTQLAMTQSGGEPGTEVYTILQTVDGAETTTMTTPTTMVVSSGGVHHLGDEQTHVIATTSGDHPSYAELQPVSEDAAQQEEGALQMAAAEHEEVALIVQKPVKRKRGRPRKDEAAKMQTQIVIVREVVEGEDGQDPSVYDFYAGEDDTAPVAGGDEKSGIEVGGAKKKTRYVVPKFDDGRLLDQVLNRAKKGGPGRRPKVHECHLCGRIFRTSTLLRNHENTHSGTKPYKCELCPKAFGTSGELGRHMKYMHTHEKPHKCPLCDYLSVEASKIKRHMRSHTGEKPYKCTLCEYASTDNYKLKRHMRVHTGERPFNCSQCDQSFSQKSSLKEHEWKHVGNRPSHKCDHCDTTFGRYADMKTHVRKMHTAGEPMICKICENAFTDRFTYMQHVRGHRGEKIYKCGECGYSAPQKRHLVIHMRVHTGERPYECEECHETFKHKQTLINHQRSKHNLIQEADGTKKRKATDEITSPSKRITRRQRMQIQEEEETEEMVEPHTLTTADGNTIQVSMAQGGEGTVQLVQTSDGTMPVILTVGGDGQNVDEALQMMNGSLAAVQGHQDGEGQLMMAVPQGDGDNLHLEGQQASQQLQTSDDIADDSQPPELQQEGQVQEVSAPRESSSITQEQAAALQQQMVSQGIISEGSVIAAMEEDEDGTGDGTIYLFVEEQ</sequence>
<evidence type="ECO:0000256" key="14">
    <source>
        <dbReference type="PROSITE-ProRule" id="PRU00042"/>
    </source>
</evidence>
<keyword evidence="11" id="KW-0539">Nucleus</keyword>
<feature type="domain" description="C2H2-type" evidence="16">
    <location>
        <begin position="500"/>
        <end position="528"/>
    </location>
</feature>